<accession>A0A2H1VUX2</accession>
<dbReference type="OrthoDB" id="10260134at2759"/>
<dbReference type="GeneID" id="118264931"/>
<dbReference type="PANTHER" id="PTHR11351:SF26">
    <property type="entry name" value="FATTY ACID DESATURASE DOMAIN-CONTAINING PROTEIN"/>
    <property type="match status" value="1"/>
</dbReference>
<dbReference type="Proteomes" id="UP000829999">
    <property type="component" value="Chromosome 28"/>
</dbReference>
<feature type="transmembrane region" description="Helical" evidence="12">
    <location>
        <begin position="81"/>
        <end position="104"/>
    </location>
</feature>
<keyword evidence="3 11" id="KW-0444">Lipid biosynthesis</keyword>
<organism evidence="13">
    <name type="scientific">Spodoptera frugiperda</name>
    <name type="common">Fall armyworm</name>
    <dbReference type="NCBI Taxonomy" id="7108"/>
    <lineage>
        <taxon>Eukaryota</taxon>
        <taxon>Metazoa</taxon>
        <taxon>Ecdysozoa</taxon>
        <taxon>Arthropoda</taxon>
        <taxon>Hexapoda</taxon>
        <taxon>Insecta</taxon>
        <taxon>Pterygota</taxon>
        <taxon>Neoptera</taxon>
        <taxon>Endopterygota</taxon>
        <taxon>Lepidoptera</taxon>
        <taxon>Glossata</taxon>
        <taxon>Ditrysia</taxon>
        <taxon>Noctuoidea</taxon>
        <taxon>Noctuidae</taxon>
        <taxon>Amphipyrinae</taxon>
        <taxon>Spodoptera</taxon>
    </lineage>
</organism>
<evidence type="ECO:0000256" key="3">
    <source>
        <dbReference type="ARBA" id="ARBA00022516"/>
    </source>
</evidence>
<keyword evidence="8" id="KW-0443">Lipid metabolism</keyword>
<dbReference type="PRINTS" id="PR00075">
    <property type="entry name" value="FACDDSATRASE"/>
</dbReference>
<comment type="subcellular location">
    <subcellularLocation>
        <location evidence="1">Membrane</location>
        <topology evidence="1">Multi-pass membrane protein</topology>
    </subcellularLocation>
</comment>
<gene>
    <name evidence="15" type="primary">LOC118264931</name>
    <name evidence="13" type="ORF">SFRICE_013317</name>
</gene>
<evidence type="ECO:0000256" key="5">
    <source>
        <dbReference type="ARBA" id="ARBA00022832"/>
    </source>
</evidence>
<dbReference type="GO" id="GO:0005789">
    <property type="term" value="C:endoplasmic reticulum membrane"/>
    <property type="evidence" value="ECO:0007669"/>
    <property type="project" value="TreeGrafter"/>
</dbReference>
<dbReference type="EMBL" id="ODYU01004545">
    <property type="protein sequence ID" value="SOQ44546.1"/>
    <property type="molecule type" value="Genomic_DNA"/>
</dbReference>
<feature type="transmembrane region" description="Helical" evidence="12">
    <location>
        <begin position="221"/>
        <end position="244"/>
    </location>
</feature>
<feature type="transmembrane region" description="Helical" evidence="12">
    <location>
        <begin position="197"/>
        <end position="215"/>
    </location>
</feature>
<evidence type="ECO:0000313" key="15">
    <source>
        <dbReference type="RefSeq" id="XP_035433493.2"/>
    </source>
</evidence>
<comment type="domain">
    <text evidence="11">The histidine box domains are involved in binding the catalytic metal ions.</text>
</comment>
<keyword evidence="6 12" id="KW-1133">Transmembrane helix</keyword>
<comment type="similarity">
    <text evidence="2 11">Belongs to the fatty acid desaturase type 1 family.</text>
</comment>
<evidence type="ECO:0000256" key="6">
    <source>
        <dbReference type="ARBA" id="ARBA00022989"/>
    </source>
</evidence>
<keyword evidence="9 12" id="KW-0472">Membrane</keyword>
<evidence type="ECO:0000256" key="10">
    <source>
        <dbReference type="ARBA" id="ARBA00023160"/>
    </source>
</evidence>
<sequence>MYNDLSRSCALSLCCVHRLRLPASNISKMVEVKEAAPVAGEPKLSKSREANWPAVLFFIHIHLLSLYGTYLLFFEVKMMTALFFIVLTSVALLGMTTGAHRLWAHQTYQASTGLRITLMLFQTLAGVGSIYDWVKYHRFHHAHFATDVDPYDYNQGFIHSHFLTRLRKLSPHQEKLMESIDMSDLEKDSVVMFQKRLYWGLYAIIFLLLPLNAPLEYWDDSILASAFVIGFLRYLVVLHGTWLIESAISVWGLKPGEKSPPDSNTVFILTKTFWPHYHYLVPYDYKSGEYGTYDSGCSTAFIRVWAALGLATKLRTVETVTIQKALADAARSKKDLKTCIDAAVNHQQLPADHYLKRA</sequence>
<evidence type="ECO:0000313" key="14">
    <source>
        <dbReference type="Proteomes" id="UP000829999"/>
    </source>
</evidence>
<reference evidence="13" key="1">
    <citation type="submission" date="2016-07" db="EMBL/GenBank/DDBJ databases">
        <authorList>
            <person name="Bretaudeau A."/>
        </authorList>
    </citation>
    <scope>NUCLEOTIDE SEQUENCE</scope>
    <source>
        <strain evidence="13">Rice</strain>
        <tissue evidence="13">Whole body</tissue>
    </source>
</reference>
<evidence type="ECO:0000256" key="1">
    <source>
        <dbReference type="ARBA" id="ARBA00004141"/>
    </source>
</evidence>
<dbReference type="CTD" id="101743171"/>
<evidence type="ECO:0000256" key="4">
    <source>
        <dbReference type="ARBA" id="ARBA00022692"/>
    </source>
</evidence>
<keyword evidence="5" id="KW-0276">Fatty acid metabolism</keyword>
<dbReference type="InterPro" id="IPR015876">
    <property type="entry name" value="Acyl-CoA_DS"/>
</dbReference>
<name>A0A2H1VUX2_SPOFR</name>
<dbReference type="GO" id="GO:0006636">
    <property type="term" value="P:unsaturated fatty acid biosynthetic process"/>
    <property type="evidence" value="ECO:0007669"/>
    <property type="project" value="TreeGrafter"/>
</dbReference>
<keyword evidence="7 11" id="KW-0560">Oxidoreductase</keyword>
<dbReference type="RefSeq" id="XP_035433493.2">
    <property type="nucleotide sequence ID" value="XM_035577600.2"/>
</dbReference>
<reference evidence="15" key="2">
    <citation type="submission" date="2025-04" db="UniProtKB">
        <authorList>
            <consortium name="RefSeq"/>
        </authorList>
    </citation>
    <scope>IDENTIFICATION</scope>
    <source>
        <tissue evidence="15">Whole larval tissue</tissue>
    </source>
</reference>
<dbReference type="PANTHER" id="PTHR11351">
    <property type="entry name" value="ACYL-COA DESATURASE"/>
    <property type="match status" value="1"/>
</dbReference>
<evidence type="ECO:0000256" key="9">
    <source>
        <dbReference type="ARBA" id="ARBA00023136"/>
    </source>
</evidence>
<keyword evidence="14" id="KW-1185">Reference proteome</keyword>
<comment type="cofactor">
    <cofactor evidence="11">
        <name>Fe(2+)</name>
        <dbReference type="ChEBI" id="CHEBI:29033"/>
    </cofactor>
</comment>
<evidence type="ECO:0000256" key="8">
    <source>
        <dbReference type="ARBA" id="ARBA00023098"/>
    </source>
</evidence>
<evidence type="ECO:0000313" key="13">
    <source>
        <dbReference type="EMBL" id="SOQ44546.1"/>
    </source>
</evidence>
<evidence type="ECO:0000256" key="11">
    <source>
        <dbReference type="RuleBase" id="RU000581"/>
    </source>
</evidence>
<dbReference type="CDD" id="cd03505">
    <property type="entry name" value="Delta9-FADS-like"/>
    <property type="match status" value="1"/>
</dbReference>
<feature type="transmembrane region" description="Helical" evidence="12">
    <location>
        <begin position="116"/>
        <end position="134"/>
    </location>
</feature>
<dbReference type="AlphaFoldDB" id="A0A2H1VUX2"/>
<evidence type="ECO:0000256" key="7">
    <source>
        <dbReference type="ARBA" id="ARBA00023002"/>
    </source>
</evidence>
<keyword evidence="4 11" id="KW-0812">Transmembrane</keyword>
<feature type="transmembrane region" description="Helical" evidence="12">
    <location>
        <begin position="52"/>
        <end position="74"/>
    </location>
</feature>
<keyword evidence="10 11" id="KW-0275">Fatty acid biosynthesis</keyword>
<dbReference type="GO" id="GO:0005506">
    <property type="term" value="F:iron ion binding"/>
    <property type="evidence" value="ECO:0007669"/>
    <property type="project" value="TreeGrafter"/>
</dbReference>
<protein>
    <submittedName>
        <fullName evidence="15">Acyl-CoA Delta-9 desaturase</fullName>
    </submittedName>
    <submittedName>
        <fullName evidence="13">SFRICE_013317</fullName>
    </submittedName>
</protein>
<proteinExistence type="inferred from homology"/>
<evidence type="ECO:0000256" key="12">
    <source>
        <dbReference type="SAM" id="Phobius"/>
    </source>
</evidence>
<evidence type="ECO:0000256" key="2">
    <source>
        <dbReference type="ARBA" id="ARBA00009295"/>
    </source>
</evidence>
<dbReference type="GO" id="GO:0004768">
    <property type="term" value="F:stearoyl-CoA 9-desaturase activity"/>
    <property type="evidence" value="ECO:0007669"/>
    <property type="project" value="TreeGrafter"/>
</dbReference>